<comment type="caution">
    <text evidence="1">The sequence shown here is derived from an EMBL/GenBank/DDBJ whole genome shotgun (WGS) entry which is preliminary data.</text>
</comment>
<evidence type="ECO:0000313" key="1">
    <source>
        <dbReference type="EMBL" id="MEU0157238.1"/>
    </source>
</evidence>
<dbReference type="EMBL" id="JBEXRX010000406">
    <property type="protein sequence ID" value="MEU0157238.1"/>
    <property type="molecule type" value="Genomic_DNA"/>
</dbReference>
<evidence type="ECO:0000313" key="2">
    <source>
        <dbReference type="Proteomes" id="UP001550348"/>
    </source>
</evidence>
<proteinExistence type="predicted"/>
<gene>
    <name evidence="1" type="ORF">ABZ071_36460</name>
</gene>
<feature type="non-terminal residue" evidence="1">
    <location>
        <position position="1"/>
    </location>
</feature>
<reference evidence="1 2" key="1">
    <citation type="submission" date="2024-06" db="EMBL/GenBank/DDBJ databases">
        <title>The Natural Products Discovery Center: Release of the First 8490 Sequenced Strains for Exploring Actinobacteria Biosynthetic Diversity.</title>
        <authorList>
            <person name="Kalkreuter E."/>
            <person name="Kautsar S.A."/>
            <person name="Yang D."/>
            <person name="Bader C.D."/>
            <person name="Teijaro C.N."/>
            <person name="Fluegel L."/>
            <person name="Davis C.M."/>
            <person name="Simpson J.R."/>
            <person name="Lauterbach L."/>
            <person name="Steele A.D."/>
            <person name="Gui C."/>
            <person name="Meng S."/>
            <person name="Li G."/>
            <person name="Viehrig K."/>
            <person name="Ye F."/>
            <person name="Su P."/>
            <person name="Kiefer A.F."/>
            <person name="Nichols A."/>
            <person name="Cepeda A.J."/>
            <person name="Yan W."/>
            <person name="Fan B."/>
            <person name="Jiang Y."/>
            <person name="Adhikari A."/>
            <person name="Zheng C.-J."/>
            <person name="Schuster L."/>
            <person name="Cowan T.M."/>
            <person name="Smanski M.J."/>
            <person name="Chevrette M.G."/>
            <person name="De Carvalho L.P.S."/>
            <person name="Shen B."/>
        </authorList>
    </citation>
    <scope>NUCLEOTIDE SEQUENCE [LARGE SCALE GENOMIC DNA]</scope>
    <source>
        <strain evidence="1 2">NPDC006286</strain>
    </source>
</reference>
<sequence>EAGRIAESIIDAAEHFDGRLPEAFAGFDREVDRRPVELPTASSPAAWSTGAPFLLLRALLGLEPRGDELVTAPVVPARFGRIELLSVPGRWGRTDALGGVRSTGGLK</sequence>
<dbReference type="InterPro" id="IPR008928">
    <property type="entry name" value="6-hairpin_glycosidase_sf"/>
</dbReference>
<dbReference type="Proteomes" id="UP001550348">
    <property type="component" value="Unassembled WGS sequence"/>
</dbReference>
<dbReference type="SUPFAM" id="SSF48208">
    <property type="entry name" value="Six-hairpin glycosidases"/>
    <property type="match status" value="1"/>
</dbReference>
<keyword evidence="2" id="KW-1185">Reference proteome</keyword>
<name>A0ABV2VWR6_9ACTN</name>
<accession>A0ABV2VWR6</accession>
<protein>
    <submittedName>
        <fullName evidence="1">Amylo-alpha-1,6-glucosidase</fullName>
    </submittedName>
</protein>
<organism evidence="1 2">
    <name type="scientific">Micromonospora fulviviridis</name>
    <dbReference type="NCBI Taxonomy" id="47860"/>
    <lineage>
        <taxon>Bacteria</taxon>
        <taxon>Bacillati</taxon>
        <taxon>Actinomycetota</taxon>
        <taxon>Actinomycetes</taxon>
        <taxon>Micromonosporales</taxon>
        <taxon>Micromonosporaceae</taxon>
        <taxon>Micromonospora</taxon>
    </lineage>
</organism>